<organism evidence="3 4">
    <name type="scientific">Streptomyces broussonetiae</name>
    <dbReference type="NCBI Taxonomy" id="2686304"/>
    <lineage>
        <taxon>Bacteria</taxon>
        <taxon>Bacillati</taxon>
        <taxon>Actinomycetota</taxon>
        <taxon>Actinomycetes</taxon>
        <taxon>Kitasatosporales</taxon>
        <taxon>Streptomycetaceae</taxon>
        <taxon>Streptomyces</taxon>
    </lineage>
</organism>
<gene>
    <name evidence="3" type="ORF">VSS16_34255</name>
</gene>
<evidence type="ECO:0000313" key="3">
    <source>
        <dbReference type="EMBL" id="MFB8777715.1"/>
    </source>
</evidence>
<name>A0ABV5ELI7_9ACTN</name>
<evidence type="ECO:0000256" key="1">
    <source>
        <dbReference type="SAM" id="MobiDB-lite"/>
    </source>
</evidence>
<proteinExistence type="predicted"/>
<accession>A0ABV5ELI7</accession>
<protein>
    <recommendedName>
        <fullName evidence="5">CHASE domain-containing protein</fullName>
    </recommendedName>
</protein>
<keyword evidence="2" id="KW-0732">Signal</keyword>
<evidence type="ECO:0000256" key="2">
    <source>
        <dbReference type="SAM" id="SignalP"/>
    </source>
</evidence>
<reference evidence="3 4" key="1">
    <citation type="submission" date="2024-01" db="EMBL/GenBank/DDBJ databases">
        <title>Genome mining of biosynthetic gene clusters to explore secondary metabolites of Streptomyces sp.</title>
        <authorList>
            <person name="Baig A."/>
            <person name="Ajitkumar Shintre N."/>
            <person name="Kumar H."/>
            <person name="Anbarasu A."/>
            <person name="Ramaiah S."/>
        </authorList>
    </citation>
    <scope>NUCLEOTIDE SEQUENCE [LARGE SCALE GENOMIC DNA]</scope>
    <source>
        <strain evidence="3 4">A57</strain>
    </source>
</reference>
<feature type="region of interest" description="Disordered" evidence="1">
    <location>
        <begin position="137"/>
        <end position="196"/>
    </location>
</feature>
<comment type="caution">
    <text evidence="3">The sequence shown here is derived from an EMBL/GenBank/DDBJ whole genome shotgun (WGS) entry which is preliminary data.</text>
</comment>
<dbReference type="Proteomes" id="UP001585080">
    <property type="component" value="Unassembled WGS sequence"/>
</dbReference>
<evidence type="ECO:0000313" key="4">
    <source>
        <dbReference type="Proteomes" id="UP001585080"/>
    </source>
</evidence>
<evidence type="ECO:0008006" key="5">
    <source>
        <dbReference type="Google" id="ProtNLM"/>
    </source>
</evidence>
<feature type="chain" id="PRO_5045927802" description="CHASE domain-containing protein" evidence="2">
    <location>
        <begin position="17"/>
        <end position="212"/>
    </location>
</feature>
<dbReference type="EMBL" id="JAYMRP010000051">
    <property type="protein sequence ID" value="MFB8777715.1"/>
    <property type="molecule type" value="Genomic_DNA"/>
</dbReference>
<feature type="compositionally biased region" description="Low complexity" evidence="1">
    <location>
        <begin position="160"/>
        <end position="182"/>
    </location>
</feature>
<feature type="signal peptide" evidence="2">
    <location>
        <begin position="1"/>
        <end position="16"/>
    </location>
</feature>
<keyword evidence="4" id="KW-1185">Reference proteome</keyword>
<sequence length="212" mass="22332">MAFTLVTALTALTAAATGALTFREARTGVLQQSQDTVINMLRGQITRLAPDFGHPPTELELRRFAAGVARAEPSGTWRVLAEYRDLSAASAPGDPFDELTPAVREAVDSSMATVFQRVGSGGHTSLVVGMSVAYAAPEGTGRQPSGRASSPRTPSPTCPTRPTSSTSRTSPAAATCWAGAPAPTRPTSRRGRPVCARPTWWAGPWTICRSPR</sequence>